<dbReference type="STRING" id="52770.BSZ40_05985"/>
<dbReference type="Proteomes" id="UP000185612">
    <property type="component" value="Unassembled WGS sequence"/>
</dbReference>
<accession>A0A1Q5PVT1</accession>
<dbReference type="OrthoDB" id="3266223at2"/>
<keyword evidence="2" id="KW-1185">Reference proteome</keyword>
<name>A0A1Q5PVT1_9ACTO</name>
<dbReference type="AlphaFoldDB" id="A0A1Q5PVT1"/>
<organism evidence="1 2">
    <name type="scientific">Buchananella hordeovulneris</name>
    <dbReference type="NCBI Taxonomy" id="52770"/>
    <lineage>
        <taxon>Bacteria</taxon>
        <taxon>Bacillati</taxon>
        <taxon>Actinomycetota</taxon>
        <taxon>Actinomycetes</taxon>
        <taxon>Actinomycetales</taxon>
        <taxon>Actinomycetaceae</taxon>
        <taxon>Buchananella</taxon>
    </lineage>
</organism>
<comment type="caution">
    <text evidence="1">The sequence shown here is derived from an EMBL/GenBank/DDBJ whole genome shotgun (WGS) entry which is preliminary data.</text>
</comment>
<sequence>MSTAALPSARQIALVHAVTEIEQHVAQLGWDRSISVFALVQSAALLATSPELDAEMAAQLRTQLENNPEHLTAIAQETADLGDDLGAVLAQLAWPPTVAGMAVTAERLVLPPQVEQDAPSEPTAREEFLLSHPQRQDVRLAVGVLRTGESWCAVRARAHDSDDAVGGGTELAPDLVAAALATFAD</sequence>
<proteinExistence type="predicted"/>
<dbReference type="RefSeq" id="WP_073824264.1">
    <property type="nucleotide sequence ID" value="NZ_JAUNKL010000024.1"/>
</dbReference>
<dbReference type="InterPro" id="IPR047681">
    <property type="entry name" value="PPA1309-like"/>
</dbReference>
<gene>
    <name evidence="1" type="ORF">BSZ40_05985</name>
</gene>
<protein>
    <submittedName>
        <fullName evidence="1">Uncharacterized protein</fullName>
    </submittedName>
</protein>
<evidence type="ECO:0000313" key="2">
    <source>
        <dbReference type="Proteomes" id="UP000185612"/>
    </source>
</evidence>
<evidence type="ECO:0000313" key="1">
    <source>
        <dbReference type="EMBL" id="OKL51701.1"/>
    </source>
</evidence>
<reference evidence="2" key="1">
    <citation type="submission" date="2016-12" db="EMBL/GenBank/DDBJ databases">
        <authorList>
            <person name="Meng X."/>
        </authorList>
    </citation>
    <scope>NUCLEOTIDE SEQUENCE [LARGE SCALE GENOMIC DNA]</scope>
    <source>
        <strain evidence="2">DSM 20732</strain>
    </source>
</reference>
<dbReference type="NCBIfam" id="NF040618">
    <property type="entry name" value="PPA1309_fam"/>
    <property type="match status" value="1"/>
</dbReference>
<dbReference type="EMBL" id="MQVS01000005">
    <property type="protein sequence ID" value="OKL51701.1"/>
    <property type="molecule type" value="Genomic_DNA"/>
</dbReference>